<dbReference type="Pfam" id="PF13639">
    <property type="entry name" value="zf-RING_2"/>
    <property type="match status" value="1"/>
</dbReference>
<gene>
    <name evidence="9" type="primary">ATL27_0</name>
    <name evidence="9" type="ORF">g.57773</name>
</gene>
<evidence type="ECO:0000256" key="5">
    <source>
        <dbReference type="ARBA" id="ARBA00023136"/>
    </source>
</evidence>
<dbReference type="SMART" id="SM00184">
    <property type="entry name" value="RING"/>
    <property type="match status" value="1"/>
</dbReference>
<organism evidence="9">
    <name type="scientific">Anthurium amnicola</name>
    <dbReference type="NCBI Taxonomy" id="1678845"/>
    <lineage>
        <taxon>Eukaryota</taxon>
        <taxon>Viridiplantae</taxon>
        <taxon>Streptophyta</taxon>
        <taxon>Embryophyta</taxon>
        <taxon>Tracheophyta</taxon>
        <taxon>Spermatophyta</taxon>
        <taxon>Magnoliopsida</taxon>
        <taxon>Liliopsida</taxon>
        <taxon>Araceae</taxon>
        <taxon>Pothoideae</taxon>
        <taxon>Potheae</taxon>
        <taxon>Anthurium</taxon>
    </lineage>
</organism>
<dbReference type="PROSITE" id="PS50089">
    <property type="entry name" value="ZF_RING_2"/>
    <property type="match status" value="1"/>
</dbReference>
<keyword evidence="3 6" id="KW-0863">Zinc-finger</keyword>
<evidence type="ECO:0000256" key="7">
    <source>
        <dbReference type="SAM" id="Phobius"/>
    </source>
</evidence>
<reference evidence="9" key="1">
    <citation type="submission" date="2015-07" db="EMBL/GenBank/DDBJ databases">
        <title>Transcriptome Assembly of Anthurium amnicola.</title>
        <authorList>
            <person name="Suzuki J."/>
        </authorList>
    </citation>
    <scope>NUCLEOTIDE SEQUENCE</scope>
</reference>
<dbReference type="InterPro" id="IPR013083">
    <property type="entry name" value="Znf_RING/FYVE/PHD"/>
</dbReference>
<evidence type="ECO:0000259" key="8">
    <source>
        <dbReference type="PROSITE" id="PS50089"/>
    </source>
</evidence>
<dbReference type="CDD" id="cd16461">
    <property type="entry name" value="RING-H2_EL5-like"/>
    <property type="match status" value="1"/>
</dbReference>
<dbReference type="GO" id="GO:0016020">
    <property type="term" value="C:membrane"/>
    <property type="evidence" value="ECO:0007669"/>
    <property type="project" value="UniProtKB-SubCell"/>
</dbReference>
<evidence type="ECO:0000256" key="2">
    <source>
        <dbReference type="ARBA" id="ARBA00022723"/>
    </source>
</evidence>
<sequence length="226" mass="24654">MERSSGRAVADFDGFGVGFWLRASKRVAFAGLTCTFAVGGAMVGAITGALKGLTTESGLLRGAGIGAVAGVLVSVQLLESILHGEPLSKMALFKSLLNGKIFREWVSPAMLTAYQWQVSTFEDIEREASDIFDTSSKRGISLEAIQQLPQFKVCTMSTEPSIQICAVCLQHFKDGESARRLPICGHLYHMTCIDRWLVRHSSCPICRQDVENHVSLELNHQCGHLP</sequence>
<evidence type="ECO:0000256" key="1">
    <source>
        <dbReference type="ARBA" id="ARBA00004370"/>
    </source>
</evidence>
<accession>A0A1D1XZ32</accession>
<dbReference type="PANTHER" id="PTHR46151:SF12">
    <property type="entry name" value="RING_U-BOX SUPERFAMILY PROTEIN"/>
    <property type="match status" value="1"/>
</dbReference>
<dbReference type="AlphaFoldDB" id="A0A1D1XZ32"/>
<proteinExistence type="predicted"/>
<dbReference type="PANTHER" id="PTHR46151">
    <property type="entry name" value="NEP1-INTERACTING PROTEIN-LIKE 2"/>
    <property type="match status" value="1"/>
</dbReference>
<protein>
    <submittedName>
        <fullName evidence="9">NEP1-interacting protein-like 1</fullName>
    </submittedName>
</protein>
<dbReference type="SUPFAM" id="SSF57850">
    <property type="entry name" value="RING/U-box"/>
    <property type="match status" value="1"/>
</dbReference>
<comment type="subcellular location">
    <subcellularLocation>
        <location evidence="1">Membrane</location>
    </subcellularLocation>
</comment>
<dbReference type="EMBL" id="GDJX01020277">
    <property type="protein sequence ID" value="JAT47659.1"/>
    <property type="molecule type" value="Transcribed_RNA"/>
</dbReference>
<dbReference type="InterPro" id="IPR001841">
    <property type="entry name" value="Znf_RING"/>
</dbReference>
<feature type="transmembrane region" description="Helical" evidence="7">
    <location>
        <begin position="27"/>
        <end position="50"/>
    </location>
</feature>
<keyword evidence="5 7" id="KW-0472">Membrane</keyword>
<evidence type="ECO:0000256" key="3">
    <source>
        <dbReference type="ARBA" id="ARBA00022771"/>
    </source>
</evidence>
<dbReference type="GO" id="GO:0008270">
    <property type="term" value="F:zinc ion binding"/>
    <property type="evidence" value="ECO:0007669"/>
    <property type="project" value="UniProtKB-KW"/>
</dbReference>
<keyword evidence="7" id="KW-1133">Transmembrane helix</keyword>
<evidence type="ECO:0000313" key="9">
    <source>
        <dbReference type="EMBL" id="JAT47659.1"/>
    </source>
</evidence>
<keyword evidence="2" id="KW-0479">Metal-binding</keyword>
<evidence type="ECO:0000256" key="4">
    <source>
        <dbReference type="ARBA" id="ARBA00022833"/>
    </source>
</evidence>
<dbReference type="Gene3D" id="3.30.40.10">
    <property type="entry name" value="Zinc/RING finger domain, C3HC4 (zinc finger)"/>
    <property type="match status" value="1"/>
</dbReference>
<evidence type="ECO:0000256" key="6">
    <source>
        <dbReference type="PROSITE-ProRule" id="PRU00175"/>
    </source>
</evidence>
<name>A0A1D1XZ32_9ARAE</name>
<feature type="domain" description="RING-type" evidence="8">
    <location>
        <begin position="165"/>
        <end position="207"/>
    </location>
</feature>
<keyword evidence="7" id="KW-0812">Transmembrane</keyword>
<keyword evidence="4" id="KW-0862">Zinc</keyword>